<proteinExistence type="predicted"/>
<dbReference type="AlphaFoldDB" id="A0A3S0AXT2"/>
<evidence type="ECO:0000256" key="3">
    <source>
        <dbReference type="ARBA" id="ARBA00022989"/>
    </source>
</evidence>
<evidence type="ECO:0000313" key="7">
    <source>
        <dbReference type="EMBL" id="RTE52855.1"/>
    </source>
</evidence>
<feature type="transmembrane region" description="Helical" evidence="5">
    <location>
        <begin position="170"/>
        <end position="187"/>
    </location>
</feature>
<keyword evidence="3 5" id="KW-1133">Transmembrane helix</keyword>
<feature type="transmembrane region" description="Helical" evidence="5">
    <location>
        <begin position="92"/>
        <end position="108"/>
    </location>
</feature>
<dbReference type="EMBL" id="RQPJ01000014">
    <property type="protein sequence ID" value="RTE52855.1"/>
    <property type="molecule type" value="Genomic_DNA"/>
</dbReference>
<keyword evidence="7" id="KW-0645">Protease</keyword>
<dbReference type="SUPFAM" id="SSF144091">
    <property type="entry name" value="Rhomboid-like"/>
    <property type="match status" value="1"/>
</dbReference>
<comment type="caution">
    <text evidence="7">The sequence shown here is derived from an EMBL/GenBank/DDBJ whole genome shotgun (WGS) entry which is preliminary data.</text>
</comment>
<dbReference type="GO" id="GO:0006508">
    <property type="term" value="P:proteolysis"/>
    <property type="evidence" value="ECO:0007669"/>
    <property type="project" value="UniProtKB-KW"/>
</dbReference>
<evidence type="ECO:0000256" key="1">
    <source>
        <dbReference type="ARBA" id="ARBA00004141"/>
    </source>
</evidence>
<dbReference type="InterPro" id="IPR035952">
    <property type="entry name" value="Rhomboid-like_sf"/>
</dbReference>
<dbReference type="PANTHER" id="PTHR43731">
    <property type="entry name" value="RHOMBOID PROTEASE"/>
    <property type="match status" value="1"/>
</dbReference>
<name>A0A3S0AXT2_9FLAO</name>
<evidence type="ECO:0000313" key="8">
    <source>
        <dbReference type="Proteomes" id="UP000267585"/>
    </source>
</evidence>
<keyword evidence="8" id="KW-1185">Reference proteome</keyword>
<feature type="transmembrane region" description="Helical" evidence="5">
    <location>
        <begin position="12"/>
        <end position="30"/>
    </location>
</feature>
<keyword evidence="7" id="KW-0378">Hydrolase</keyword>
<dbReference type="GO" id="GO:0016020">
    <property type="term" value="C:membrane"/>
    <property type="evidence" value="ECO:0007669"/>
    <property type="project" value="UniProtKB-SubCell"/>
</dbReference>
<evidence type="ECO:0000256" key="4">
    <source>
        <dbReference type="ARBA" id="ARBA00023136"/>
    </source>
</evidence>
<feature type="transmembrane region" description="Helical" evidence="5">
    <location>
        <begin position="139"/>
        <end position="158"/>
    </location>
</feature>
<accession>A0A3S0AXT2</accession>
<dbReference type="Gene3D" id="1.20.1540.10">
    <property type="entry name" value="Rhomboid-like"/>
    <property type="match status" value="1"/>
</dbReference>
<dbReference type="InterPro" id="IPR050925">
    <property type="entry name" value="Rhomboid_protease_S54"/>
</dbReference>
<keyword evidence="4 5" id="KW-0472">Membrane</keyword>
<dbReference type="OrthoDB" id="465874at2"/>
<dbReference type="RefSeq" id="WP_126163079.1">
    <property type="nucleotide sequence ID" value="NZ_RQPJ01000014.1"/>
</dbReference>
<sequence length="249" mass="28912">MRESSYFKFTNLVVLLPMMAVLSIWTVYWFEIRYQVNFNHYGVYPRTLKGLRGIVLSPFIHSSVEHLYNNTIPLAVLTASLAYFYREIVFRVLLWGVLLSGVITWLIGRPSYHIGASGLIYVLVSFVFFKGILSKYYRLVALSLVVVFIYGSLLWYIFPVEEGISWEGHLGGFVTGLFLAFVIKAPLPKPRKYEWEREDYNEEEDEFLKHFDEDGNFIESKPPESASLDDDIVIKYHFKKDSGEGKEDD</sequence>
<dbReference type="GO" id="GO:0004252">
    <property type="term" value="F:serine-type endopeptidase activity"/>
    <property type="evidence" value="ECO:0007669"/>
    <property type="project" value="InterPro"/>
</dbReference>
<keyword evidence="2 5" id="KW-0812">Transmembrane</keyword>
<gene>
    <name evidence="7" type="ORF">EHW67_14400</name>
</gene>
<dbReference type="Proteomes" id="UP000267585">
    <property type="component" value="Unassembled WGS sequence"/>
</dbReference>
<protein>
    <submittedName>
        <fullName evidence="7">Rhomboid family intramembrane serine protease</fullName>
    </submittedName>
</protein>
<reference evidence="7 8" key="1">
    <citation type="submission" date="2018-11" db="EMBL/GenBank/DDBJ databases">
        <title>Arenibacter aquaticus sp.nov., a marine bacterium isolated from surface seawater in the South China Sea.</title>
        <authorList>
            <person name="Guo J."/>
            <person name="Sun J."/>
        </authorList>
    </citation>
    <scope>NUCLEOTIDE SEQUENCE [LARGE SCALE GENOMIC DNA]</scope>
    <source>
        <strain evidence="7 8">GUO666</strain>
    </source>
</reference>
<organism evidence="7 8">
    <name type="scientific">Arenibacter aquaticus</name>
    <dbReference type="NCBI Taxonomy" id="2489054"/>
    <lineage>
        <taxon>Bacteria</taxon>
        <taxon>Pseudomonadati</taxon>
        <taxon>Bacteroidota</taxon>
        <taxon>Flavobacteriia</taxon>
        <taxon>Flavobacteriales</taxon>
        <taxon>Flavobacteriaceae</taxon>
        <taxon>Arenibacter</taxon>
    </lineage>
</organism>
<feature type="transmembrane region" description="Helical" evidence="5">
    <location>
        <begin position="114"/>
        <end position="132"/>
    </location>
</feature>
<evidence type="ECO:0000256" key="2">
    <source>
        <dbReference type="ARBA" id="ARBA00022692"/>
    </source>
</evidence>
<dbReference type="Pfam" id="PF01694">
    <property type="entry name" value="Rhomboid"/>
    <property type="match status" value="1"/>
</dbReference>
<evidence type="ECO:0000256" key="5">
    <source>
        <dbReference type="SAM" id="Phobius"/>
    </source>
</evidence>
<dbReference type="InterPro" id="IPR022764">
    <property type="entry name" value="Peptidase_S54_rhomboid_dom"/>
</dbReference>
<feature type="domain" description="Peptidase S54 rhomboid" evidence="6">
    <location>
        <begin position="53"/>
        <end position="183"/>
    </location>
</feature>
<dbReference type="PANTHER" id="PTHR43731:SF9">
    <property type="entry name" value="SLR1461 PROTEIN"/>
    <property type="match status" value="1"/>
</dbReference>
<evidence type="ECO:0000259" key="6">
    <source>
        <dbReference type="Pfam" id="PF01694"/>
    </source>
</evidence>
<comment type="subcellular location">
    <subcellularLocation>
        <location evidence="1">Membrane</location>
        <topology evidence="1">Multi-pass membrane protein</topology>
    </subcellularLocation>
</comment>